<dbReference type="SUPFAM" id="SSF53850">
    <property type="entry name" value="Periplasmic binding protein-like II"/>
    <property type="match status" value="1"/>
</dbReference>
<evidence type="ECO:0000313" key="2">
    <source>
        <dbReference type="EMBL" id="MCM2675359.1"/>
    </source>
</evidence>
<sequence>MKKKWLFLSASVLTASLALAACSGGATDTGGGSSDGENGSDEQVKLRMSWWGSQERHDMTFKIIEMYEKENPNVKIEPEFTGWDGYFERMAAQAAGTTFQISCNKTLVNI</sequence>
<protein>
    <submittedName>
        <fullName evidence="2">Extracellular solute-binding protein</fullName>
    </submittedName>
</protein>
<gene>
    <name evidence="2" type="ORF">NDM98_07555</name>
</gene>
<dbReference type="Proteomes" id="UP001203665">
    <property type="component" value="Unassembled WGS sequence"/>
</dbReference>
<evidence type="ECO:0000256" key="1">
    <source>
        <dbReference type="SAM" id="SignalP"/>
    </source>
</evidence>
<keyword evidence="3" id="KW-1185">Reference proteome</keyword>
<feature type="signal peptide" evidence="1">
    <location>
        <begin position="1"/>
        <end position="20"/>
    </location>
</feature>
<proteinExistence type="predicted"/>
<dbReference type="Gene3D" id="3.40.190.10">
    <property type="entry name" value="Periplasmic binding protein-like II"/>
    <property type="match status" value="1"/>
</dbReference>
<dbReference type="PROSITE" id="PS51257">
    <property type="entry name" value="PROKAR_LIPOPROTEIN"/>
    <property type="match status" value="1"/>
</dbReference>
<comment type="caution">
    <text evidence="2">The sequence shown here is derived from an EMBL/GenBank/DDBJ whole genome shotgun (WGS) entry which is preliminary data.</text>
</comment>
<organism evidence="2 3">
    <name type="scientific">Alkalicoccobacillus plakortidis</name>
    <dbReference type="NCBI Taxonomy" id="444060"/>
    <lineage>
        <taxon>Bacteria</taxon>
        <taxon>Bacillati</taxon>
        <taxon>Bacillota</taxon>
        <taxon>Bacilli</taxon>
        <taxon>Bacillales</taxon>
        <taxon>Bacillaceae</taxon>
        <taxon>Alkalicoccobacillus</taxon>
    </lineage>
</organism>
<accession>A0ABT0XJG8</accession>
<reference evidence="2" key="1">
    <citation type="submission" date="2022-06" db="EMBL/GenBank/DDBJ databases">
        <title>Alkalicoccobacillus porphyridii sp. nov., isolated from a marine red alga, Porphyridium purpureum and reclassification of Shouchella plakortidis and Shouchella gibsonii as Alkalicoccobacillus plakortidis comb. nov. and Alkalicoccobacillus gibsonii comb. nov.</title>
        <authorList>
            <person name="Kim K.H."/>
            <person name="Lee J.K."/>
            <person name="Han D.M."/>
            <person name="Baek J.H."/>
            <person name="Jeon C.O."/>
        </authorList>
    </citation>
    <scope>NUCLEOTIDE SEQUENCE</scope>
    <source>
        <strain evidence="2">DSM 19153</strain>
    </source>
</reference>
<evidence type="ECO:0000313" key="3">
    <source>
        <dbReference type="Proteomes" id="UP001203665"/>
    </source>
</evidence>
<keyword evidence="1" id="KW-0732">Signal</keyword>
<dbReference type="RefSeq" id="WP_251605927.1">
    <property type="nucleotide sequence ID" value="NZ_JAMQJY010000001.1"/>
</dbReference>
<dbReference type="EMBL" id="JAMQJY010000001">
    <property type="protein sequence ID" value="MCM2675359.1"/>
    <property type="molecule type" value="Genomic_DNA"/>
</dbReference>
<feature type="chain" id="PRO_5045877858" evidence="1">
    <location>
        <begin position="21"/>
        <end position="110"/>
    </location>
</feature>
<name>A0ABT0XJG8_9BACI</name>